<comment type="caution">
    <text evidence="2">The sequence shown here is derived from an EMBL/GenBank/DDBJ whole genome shotgun (WGS) entry which is preliminary data.</text>
</comment>
<dbReference type="AlphaFoldDB" id="A0A3M7RN17"/>
<accession>A0A3M7RN17</accession>
<reference evidence="2 3" key="1">
    <citation type="journal article" date="2018" name="Sci. Rep.">
        <title>Genomic signatures of local adaptation to the degree of environmental predictability in rotifers.</title>
        <authorList>
            <person name="Franch-Gras L."/>
            <person name="Hahn C."/>
            <person name="Garcia-Roger E.M."/>
            <person name="Carmona M.J."/>
            <person name="Serra M."/>
            <person name="Gomez A."/>
        </authorList>
    </citation>
    <scope>NUCLEOTIDE SEQUENCE [LARGE SCALE GENOMIC DNA]</scope>
    <source>
        <strain evidence="2">HYR1</strain>
    </source>
</reference>
<name>A0A3M7RN17_BRAPC</name>
<feature type="chain" id="PRO_5018250520" evidence="1">
    <location>
        <begin position="24"/>
        <end position="83"/>
    </location>
</feature>
<feature type="signal peptide" evidence="1">
    <location>
        <begin position="1"/>
        <end position="23"/>
    </location>
</feature>
<gene>
    <name evidence="2" type="ORF">BpHYR1_022523</name>
</gene>
<evidence type="ECO:0000313" key="2">
    <source>
        <dbReference type="EMBL" id="RNA24941.1"/>
    </source>
</evidence>
<keyword evidence="3" id="KW-1185">Reference proteome</keyword>
<organism evidence="2 3">
    <name type="scientific">Brachionus plicatilis</name>
    <name type="common">Marine rotifer</name>
    <name type="synonym">Brachionus muelleri</name>
    <dbReference type="NCBI Taxonomy" id="10195"/>
    <lineage>
        <taxon>Eukaryota</taxon>
        <taxon>Metazoa</taxon>
        <taxon>Spiralia</taxon>
        <taxon>Gnathifera</taxon>
        <taxon>Rotifera</taxon>
        <taxon>Eurotatoria</taxon>
        <taxon>Monogononta</taxon>
        <taxon>Pseudotrocha</taxon>
        <taxon>Ploima</taxon>
        <taxon>Brachionidae</taxon>
        <taxon>Brachionus</taxon>
    </lineage>
</organism>
<proteinExistence type="predicted"/>
<dbReference type="Proteomes" id="UP000276133">
    <property type="component" value="Unassembled WGS sequence"/>
</dbReference>
<sequence>MCMSIVMIAFVDGIVNWFDVVEAMGMHVAAVFAQNVDHRRVIGADCKHERCIAIFIFNLKISAVLNQNFNKLRKSILDKKITV</sequence>
<evidence type="ECO:0000313" key="3">
    <source>
        <dbReference type="Proteomes" id="UP000276133"/>
    </source>
</evidence>
<protein>
    <submittedName>
        <fullName evidence="2">Uncharacterized protein</fullName>
    </submittedName>
</protein>
<dbReference type="EMBL" id="REGN01003011">
    <property type="protein sequence ID" value="RNA24941.1"/>
    <property type="molecule type" value="Genomic_DNA"/>
</dbReference>
<evidence type="ECO:0000256" key="1">
    <source>
        <dbReference type="SAM" id="SignalP"/>
    </source>
</evidence>
<keyword evidence="1" id="KW-0732">Signal</keyword>